<evidence type="ECO:0000313" key="5">
    <source>
        <dbReference type="Proteomes" id="UP000001645"/>
    </source>
</evidence>
<keyword evidence="3" id="KW-1064">Adaptive immunity</keyword>
<dbReference type="PANTHER" id="PTHR46051:SF1">
    <property type="entry name" value="INOSITOL POLYPHOSPHATE-RELATED PHOSPHATASE DOMAIN-CONTAINING PROTEIN"/>
    <property type="match status" value="1"/>
</dbReference>
<dbReference type="InParanoid" id="G1NNK0"/>
<keyword evidence="1" id="KW-0391">Immunity</keyword>
<dbReference type="Gene3D" id="3.30.505.10">
    <property type="entry name" value="SH2 domain"/>
    <property type="match status" value="1"/>
</dbReference>
<dbReference type="GO" id="GO:0045087">
    <property type="term" value="P:innate immune response"/>
    <property type="evidence" value="ECO:0007669"/>
    <property type="project" value="UniProtKB-KW"/>
</dbReference>
<reference evidence="4" key="3">
    <citation type="submission" date="2025-09" db="UniProtKB">
        <authorList>
            <consortium name="Ensembl"/>
        </authorList>
    </citation>
    <scope>IDENTIFICATION</scope>
</reference>
<dbReference type="Proteomes" id="UP000001645">
    <property type="component" value="Chromosome 1"/>
</dbReference>
<sequence>MHISFHYRLQIQFQTNLVFLSLQTSEGVPEKVFRTLKDLIYNYEKPNQGLVTKLRYPVKKTSSSRRSQKFKLGNDDVYDGEKSSLVCHFIKTTIALTGE</sequence>
<dbReference type="Ensembl" id="ENSMGAT00000016176.2">
    <property type="protein sequence ID" value="ENSMGAP00000015227.2"/>
    <property type="gene ID" value="ENSMGAG00000014390.2"/>
</dbReference>
<name>G1NNK0_MELGA</name>
<proteinExistence type="predicted"/>
<dbReference type="Bgee" id="ENSMGAG00000014390">
    <property type="expression patterns" value="Expressed in endocrine gland and 2 other cell types or tissues"/>
</dbReference>
<dbReference type="GO" id="GO:0009966">
    <property type="term" value="P:regulation of signal transduction"/>
    <property type="evidence" value="ECO:0007669"/>
    <property type="project" value="TreeGrafter"/>
</dbReference>
<keyword evidence="5" id="KW-1185">Reference proteome</keyword>
<reference evidence="4 5" key="1">
    <citation type="journal article" date="2010" name="PLoS Biol.">
        <title>Multi-platform next-generation sequencing of the domestic turkey (Meleagris gallopavo): genome assembly and analysis.</title>
        <authorList>
            <person name="Dalloul R.A."/>
            <person name="Long J.A."/>
            <person name="Zimin A.V."/>
            <person name="Aslam L."/>
            <person name="Beal K."/>
            <person name="Blomberg L.A."/>
            <person name="Bouffard P."/>
            <person name="Burt D.W."/>
            <person name="Crasta O."/>
            <person name="Crooijmans R.P."/>
            <person name="Cooper K."/>
            <person name="Coulombe R.A."/>
            <person name="De S."/>
            <person name="Delany M.E."/>
            <person name="Dodgson J.B."/>
            <person name="Dong J.J."/>
            <person name="Evans C."/>
            <person name="Frederickson K.M."/>
            <person name="Flicek P."/>
            <person name="Florea L."/>
            <person name="Folkerts O."/>
            <person name="Groenen M.A."/>
            <person name="Harkins T.T."/>
            <person name="Herrero J."/>
            <person name="Hoffmann S."/>
            <person name="Megens H.J."/>
            <person name="Jiang A."/>
            <person name="de Jong P."/>
            <person name="Kaiser P."/>
            <person name="Kim H."/>
            <person name="Kim K.W."/>
            <person name="Kim S."/>
            <person name="Langenberger D."/>
            <person name="Lee M.K."/>
            <person name="Lee T."/>
            <person name="Mane S."/>
            <person name="Marcais G."/>
            <person name="Marz M."/>
            <person name="McElroy A.P."/>
            <person name="Modise T."/>
            <person name="Nefedov M."/>
            <person name="Notredame C."/>
            <person name="Paton I.R."/>
            <person name="Payne W.S."/>
            <person name="Pertea G."/>
            <person name="Prickett D."/>
            <person name="Puiu D."/>
            <person name="Qioa D."/>
            <person name="Raineri E."/>
            <person name="Ruffier M."/>
            <person name="Salzberg S.L."/>
            <person name="Schatz M.C."/>
            <person name="Scheuring C."/>
            <person name="Schmidt C.J."/>
            <person name="Schroeder S."/>
            <person name="Searle S.M."/>
            <person name="Smith E.J."/>
            <person name="Smith J."/>
            <person name="Sonstegard T.S."/>
            <person name="Stadler P.F."/>
            <person name="Tafer H."/>
            <person name="Tu Z.J."/>
            <person name="Van Tassell C.P."/>
            <person name="Vilella A.J."/>
            <person name="Williams K.P."/>
            <person name="Yorke J.A."/>
            <person name="Zhang L."/>
            <person name="Zhang H.B."/>
            <person name="Zhang X."/>
            <person name="Zhang Y."/>
            <person name="Reed K.M."/>
        </authorList>
    </citation>
    <scope>NUCLEOTIDE SEQUENCE [LARGE SCALE GENOMIC DNA]</scope>
</reference>
<protein>
    <submittedName>
        <fullName evidence="4">Uncharacterized protein</fullName>
    </submittedName>
</protein>
<dbReference type="PANTHER" id="PTHR46051">
    <property type="entry name" value="SH2 DOMAIN-CONTAINING PROTEIN"/>
    <property type="match status" value="1"/>
</dbReference>
<reference evidence="4" key="2">
    <citation type="submission" date="2025-08" db="UniProtKB">
        <authorList>
            <consortium name="Ensembl"/>
        </authorList>
    </citation>
    <scope>IDENTIFICATION</scope>
</reference>
<dbReference type="SUPFAM" id="SSF55550">
    <property type="entry name" value="SH2 domain"/>
    <property type="match status" value="1"/>
</dbReference>
<accession>G1NNK0</accession>
<evidence type="ECO:0000256" key="2">
    <source>
        <dbReference type="ARBA" id="ARBA00022999"/>
    </source>
</evidence>
<dbReference type="HOGENOM" id="CLU_125532_0_0_1"/>
<keyword evidence="1" id="KW-0399">Innate immunity</keyword>
<evidence type="ECO:0000256" key="3">
    <source>
        <dbReference type="ARBA" id="ARBA00023130"/>
    </source>
</evidence>
<evidence type="ECO:0000313" key="4">
    <source>
        <dbReference type="Ensembl" id="ENSMGAP00000015227.2"/>
    </source>
</evidence>
<keyword evidence="2" id="KW-0727">SH2 domain</keyword>
<evidence type="ECO:0000256" key="1">
    <source>
        <dbReference type="ARBA" id="ARBA00022588"/>
    </source>
</evidence>
<dbReference type="GO" id="GO:0002250">
    <property type="term" value="P:adaptive immune response"/>
    <property type="evidence" value="ECO:0007669"/>
    <property type="project" value="UniProtKB-KW"/>
</dbReference>
<organism evidence="4 5">
    <name type="scientific">Meleagris gallopavo</name>
    <name type="common">Wild turkey</name>
    <dbReference type="NCBI Taxonomy" id="9103"/>
    <lineage>
        <taxon>Eukaryota</taxon>
        <taxon>Metazoa</taxon>
        <taxon>Chordata</taxon>
        <taxon>Craniata</taxon>
        <taxon>Vertebrata</taxon>
        <taxon>Euteleostomi</taxon>
        <taxon>Archelosauria</taxon>
        <taxon>Archosauria</taxon>
        <taxon>Dinosauria</taxon>
        <taxon>Saurischia</taxon>
        <taxon>Theropoda</taxon>
        <taxon>Coelurosauria</taxon>
        <taxon>Aves</taxon>
        <taxon>Neognathae</taxon>
        <taxon>Galloanserae</taxon>
        <taxon>Galliformes</taxon>
        <taxon>Phasianidae</taxon>
        <taxon>Meleagridinae</taxon>
        <taxon>Meleagris</taxon>
    </lineage>
</organism>
<dbReference type="AlphaFoldDB" id="G1NNK0"/>
<dbReference type="InterPro" id="IPR036860">
    <property type="entry name" value="SH2_dom_sf"/>
</dbReference>
<dbReference type="GO" id="GO:0050776">
    <property type="term" value="P:regulation of immune response"/>
    <property type="evidence" value="ECO:0007669"/>
    <property type="project" value="TreeGrafter"/>
</dbReference>
<dbReference type="GeneTree" id="ENSGT00940000171984"/>